<evidence type="ECO:0000313" key="2">
    <source>
        <dbReference type="Proteomes" id="UP000188320"/>
    </source>
</evidence>
<dbReference type="AlphaFoldDB" id="A0A1R1PTR8"/>
<protein>
    <submittedName>
        <fullName evidence="1">Uncharacterized protein</fullName>
    </submittedName>
</protein>
<gene>
    <name evidence="1" type="ORF">AX774_g2114</name>
</gene>
<sequence length="150" mass="16377">MQHIIRRRSGLSNNLAAPVVLSVRVIDVEGKLFAPGICPHVNPGRGSGTFPINRSNGLASTISTEAFPLSISLIASKIIDLFTIRLSCIWELYPLFGLGATKAPVSVGYPKLFHKGSPPSSNSTFLWPMASRCHKTLQELRNPFESYTII</sequence>
<accession>A0A1R1PTR8</accession>
<proteinExistence type="predicted"/>
<organism evidence="1 2">
    <name type="scientific">Zancudomyces culisetae</name>
    <name type="common">Gut fungus</name>
    <name type="synonym">Smittium culisetae</name>
    <dbReference type="NCBI Taxonomy" id="1213189"/>
    <lineage>
        <taxon>Eukaryota</taxon>
        <taxon>Fungi</taxon>
        <taxon>Fungi incertae sedis</taxon>
        <taxon>Zoopagomycota</taxon>
        <taxon>Kickxellomycotina</taxon>
        <taxon>Harpellomycetes</taxon>
        <taxon>Harpellales</taxon>
        <taxon>Legeriomycetaceae</taxon>
        <taxon>Zancudomyces</taxon>
    </lineage>
</organism>
<dbReference type="Proteomes" id="UP000188320">
    <property type="component" value="Unassembled WGS sequence"/>
</dbReference>
<comment type="caution">
    <text evidence="1">The sequence shown here is derived from an EMBL/GenBank/DDBJ whole genome shotgun (WGS) entry which is preliminary data.</text>
</comment>
<evidence type="ECO:0000313" key="1">
    <source>
        <dbReference type="EMBL" id="OMH84358.1"/>
    </source>
</evidence>
<dbReference type="EMBL" id="LSSK01000208">
    <property type="protein sequence ID" value="OMH84358.1"/>
    <property type="molecule type" value="Genomic_DNA"/>
</dbReference>
<keyword evidence="2" id="KW-1185">Reference proteome</keyword>
<name>A0A1R1PTR8_ZANCU</name>
<reference evidence="2" key="1">
    <citation type="submission" date="2017-01" db="EMBL/GenBank/DDBJ databases">
        <authorList>
            <person name="Wang Y."/>
            <person name="White M."/>
            <person name="Kvist S."/>
            <person name="Moncalvo J.-M."/>
        </authorList>
    </citation>
    <scope>NUCLEOTIDE SEQUENCE [LARGE SCALE GENOMIC DNA]</scope>
    <source>
        <strain evidence="2">COL-18-3</strain>
    </source>
</reference>